<comment type="similarity">
    <text evidence="1">Belongs to the ABC transporter superfamily.</text>
</comment>
<evidence type="ECO:0000256" key="4">
    <source>
        <dbReference type="ARBA" id="ARBA00022840"/>
    </source>
</evidence>
<dbReference type="OrthoDB" id="9808609at2"/>
<sequence length="505" mass="55528">MANLSLRNAGLRSGHVLFSNLSLSLSDGDRVGLVAANGRGKSTLLRAFIGEAELSEGELSRSRGLTIGYVPQDVPADALAVPLRDFVEQALPPSDRESEGWRADVALDELGFPLDLVQKPIGQLSGGWQRLALIARGWVTQPDLLLLDEPTNHLDLGRILALENWMAALPRQTIVVMASHDRQFLDSVTNRTLFLRPETSHFFPLAYSAARQALDEADEAAEQQRQRDLKEVAQLRKQAAKLTNIGINSGSDLLTVKSKQLRERAEKIENQVVSVHREKTGKVMLGNSGAEARVMLAFENTAVATPDGRPLFSIDKLHVFQGDRVVLLGRNGTGKSQLMRKVAAALNGEAIDGLRLSPQIVPGYLDQALDWLPLNKTPLDFIVSSYNEGDRRSIALLAGAGFDPDRQDKPIRTLSLGQRARLALLALRLQRPNFYLLDEPTNHLDIPGQEQLELDIAEHGATCLLVSHDRAFLRGVGTRFLQIIGKRLREVEGPEAFFAEMAEAP</sequence>
<dbReference type="InterPro" id="IPR050611">
    <property type="entry name" value="ABCF"/>
</dbReference>
<keyword evidence="5" id="KW-0175">Coiled coil</keyword>
<dbReference type="PANTHER" id="PTHR19211:SF14">
    <property type="entry name" value="ATP-BINDING CASSETTE SUB-FAMILY F MEMBER 1"/>
    <property type="match status" value="1"/>
</dbReference>
<evidence type="ECO:0000256" key="3">
    <source>
        <dbReference type="ARBA" id="ARBA00022741"/>
    </source>
</evidence>
<name>A0A087M6R3_9HYPH</name>
<dbReference type="Gene3D" id="3.40.50.300">
    <property type="entry name" value="P-loop containing nucleotide triphosphate hydrolases"/>
    <property type="match status" value="2"/>
</dbReference>
<dbReference type="InterPro" id="IPR017871">
    <property type="entry name" value="ABC_transporter-like_CS"/>
</dbReference>
<evidence type="ECO:0000313" key="8">
    <source>
        <dbReference type="Proteomes" id="UP000028981"/>
    </source>
</evidence>
<evidence type="ECO:0000313" key="7">
    <source>
        <dbReference type="EMBL" id="KFL32566.1"/>
    </source>
</evidence>
<keyword evidence="3" id="KW-0547">Nucleotide-binding</keyword>
<proteinExistence type="inferred from homology"/>
<keyword evidence="8" id="KW-1185">Reference proteome</keyword>
<dbReference type="GO" id="GO:0016887">
    <property type="term" value="F:ATP hydrolysis activity"/>
    <property type="evidence" value="ECO:0007669"/>
    <property type="project" value="InterPro"/>
</dbReference>
<gene>
    <name evidence="7" type="ORF">JP75_03195</name>
</gene>
<dbReference type="InterPro" id="IPR003593">
    <property type="entry name" value="AAA+_ATPase"/>
</dbReference>
<dbReference type="PROSITE" id="PS00211">
    <property type="entry name" value="ABC_TRANSPORTER_1"/>
    <property type="match status" value="1"/>
</dbReference>
<dbReference type="InterPro" id="IPR027417">
    <property type="entry name" value="P-loop_NTPase"/>
</dbReference>
<evidence type="ECO:0000256" key="5">
    <source>
        <dbReference type="SAM" id="Coils"/>
    </source>
</evidence>
<feature type="coiled-coil region" evidence="5">
    <location>
        <begin position="207"/>
        <end position="278"/>
    </location>
</feature>
<dbReference type="EMBL" id="JQGC01000002">
    <property type="protein sequence ID" value="KFL32566.1"/>
    <property type="molecule type" value="Genomic_DNA"/>
</dbReference>
<dbReference type="Proteomes" id="UP000028981">
    <property type="component" value="Unassembled WGS sequence"/>
</dbReference>
<dbReference type="GO" id="GO:0005524">
    <property type="term" value="F:ATP binding"/>
    <property type="evidence" value="ECO:0007669"/>
    <property type="project" value="UniProtKB-KW"/>
</dbReference>
<dbReference type="RefSeq" id="WP_035079054.1">
    <property type="nucleotide sequence ID" value="NZ_JQGC01000002.1"/>
</dbReference>
<dbReference type="SUPFAM" id="SSF52540">
    <property type="entry name" value="P-loop containing nucleoside triphosphate hydrolases"/>
    <property type="match status" value="2"/>
</dbReference>
<dbReference type="STRING" id="46914.JP75_03195"/>
<reference evidence="7 8" key="1">
    <citation type="submission" date="2014-08" db="EMBL/GenBank/DDBJ databases">
        <authorList>
            <person name="Hassan Y.I."/>
            <person name="Lepp D."/>
            <person name="Zhou T."/>
        </authorList>
    </citation>
    <scope>NUCLEOTIDE SEQUENCE [LARGE SCALE GENOMIC DNA]</scope>
    <source>
        <strain evidence="7 8">IFO13584</strain>
    </source>
</reference>
<comment type="caution">
    <text evidence="7">The sequence shown here is derived from an EMBL/GenBank/DDBJ whole genome shotgun (WGS) entry which is preliminary data.</text>
</comment>
<dbReference type="Pfam" id="PF00005">
    <property type="entry name" value="ABC_tran"/>
    <property type="match status" value="2"/>
</dbReference>
<dbReference type="AlphaFoldDB" id="A0A087M6R3"/>
<evidence type="ECO:0000256" key="1">
    <source>
        <dbReference type="ARBA" id="ARBA00005417"/>
    </source>
</evidence>
<keyword evidence="2" id="KW-0677">Repeat</keyword>
<dbReference type="CDD" id="cd03221">
    <property type="entry name" value="ABCF_EF-3"/>
    <property type="match status" value="1"/>
</dbReference>
<evidence type="ECO:0000259" key="6">
    <source>
        <dbReference type="PROSITE" id="PS50893"/>
    </source>
</evidence>
<organism evidence="7 8">
    <name type="scientific">Devosia riboflavina</name>
    <dbReference type="NCBI Taxonomy" id="46914"/>
    <lineage>
        <taxon>Bacteria</taxon>
        <taxon>Pseudomonadati</taxon>
        <taxon>Pseudomonadota</taxon>
        <taxon>Alphaproteobacteria</taxon>
        <taxon>Hyphomicrobiales</taxon>
        <taxon>Devosiaceae</taxon>
        <taxon>Devosia</taxon>
    </lineage>
</organism>
<dbReference type="PROSITE" id="PS50893">
    <property type="entry name" value="ABC_TRANSPORTER_2"/>
    <property type="match status" value="2"/>
</dbReference>
<protein>
    <submittedName>
        <fullName evidence="7">ABC transporter</fullName>
    </submittedName>
</protein>
<feature type="domain" description="ABC transporter" evidence="6">
    <location>
        <begin position="296"/>
        <end position="504"/>
    </location>
</feature>
<keyword evidence="4" id="KW-0067">ATP-binding</keyword>
<evidence type="ECO:0000256" key="2">
    <source>
        <dbReference type="ARBA" id="ARBA00022737"/>
    </source>
</evidence>
<dbReference type="PANTHER" id="PTHR19211">
    <property type="entry name" value="ATP-BINDING TRANSPORT PROTEIN-RELATED"/>
    <property type="match status" value="1"/>
</dbReference>
<dbReference type="InterPro" id="IPR003439">
    <property type="entry name" value="ABC_transporter-like_ATP-bd"/>
</dbReference>
<dbReference type="SMART" id="SM00382">
    <property type="entry name" value="AAA"/>
    <property type="match status" value="2"/>
</dbReference>
<feature type="domain" description="ABC transporter" evidence="6">
    <location>
        <begin position="1"/>
        <end position="232"/>
    </location>
</feature>
<accession>A0A087M6R3</accession>